<dbReference type="Proteomes" id="UP000001683">
    <property type="component" value="Chromosome"/>
</dbReference>
<dbReference type="Pfam" id="PF00684">
    <property type="entry name" value="DnaJ_CXXCXGXG"/>
    <property type="match status" value="1"/>
</dbReference>
<dbReference type="InterPro" id="IPR036869">
    <property type="entry name" value="J_dom_sf"/>
</dbReference>
<dbReference type="Pfam" id="PF01556">
    <property type="entry name" value="DnaJ_C"/>
    <property type="match status" value="1"/>
</dbReference>
<comment type="domain">
    <text evidence="13">The J domain is necessary and sufficient to stimulate DnaK ATPase activity. Zinc center 1 plays an important role in the autonomous, DnaK-independent chaperone activity of DnaJ. Zinc center 2 is essential for interaction with DnaK and for DnaJ activity.</text>
</comment>
<keyword evidence="5 13" id="KW-0479">Metal-binding</keyword>
<dbReference type="GO" id="GO:0008270">
    <property type="term" value="F:zinc ion binding"/>
    <property type="evidence" value="ECO:0007669"/>
    <property type="project" value="UniProtKB-UniRule"/>
</dbReference>
<evidence type="ECO:0000256" key="10">
    <source>
        <dbReference type="ARBA" id="ARBA00023186"/>
    </source>
</evidence>
<dbReference type="InterPro" id="IPR002939">
    <property type="entry name" value="DnaJ_C"/>
</dbReference>
<comment type="subunit">
    <text evidence="2 13">Homodimer.</text>
</comment>
<dbReference type="InterPro" id="IPR018253">
    <property type="entry name" value="DnaJ_domain_CS"/>
</dbReference>
<comment type="cofactor">
    <cofactor evidence="13">
        <name>Zn(2+)</name>
        <dbReference type="ChEBI" id="CHEBI:29105"/>
    </cofactor>
    <text evidence="13">Binds 2 Zn(2+) ions per monomer.</text>
</comment>
<dbReference type="EMBL" id="CP001034">
    <property type="protein sequence ID" value="ACB84767.1"/>
    <property type="molecule type" value="Genomic_DNA"/>
</dbReference>
<keyword evidence="7 13" id="KW-0863">Zinc-finger</keyword>
<dbReference type="GO" id="GO:0042026">
    <property type="term" value="P:protein refolding"/>
    <property type="evidence" value="ECO:0007669"/>
    <property type="project" value="TreeGrafter"/>
</dbReference>
<dbReference type="RefSeq" id="WP_012447642.1">
    <property type="nucleotide sequence ID" value="NC_010718.1"/>
</dbReference>
<reference evidence="17 18" key="1">
    <citation type="submission" date="2008-04" db="EMBL/GenBank/DDBJ databases">
        <title>Complete sequence of chromosome of Natranaerobius thermophilus JW/NM-WN-LF.</title>
        <authorList>
            <consortium name="US DOE Joint Genome Institute"/>
            <person name="Copeland A."/>
            <person name="Lucas S."/>
            <person name="Lapidus A."/>
            <person name="Glavina del Rio T."/>
            <person name="Dalin E."/>
            <person name="Tice H."/>
            <person name="Bruce D."/>
            <person name="Goodwin L."/>
            <person name="Pitluck S."/>
            <person name="Chertkov O."/>
            <person name="Brettin T."/>
            <person name="Detter J.C."/>
            <person name="Han C."/>
            <person name="Kuske C.R."/>
            <person name="Schmutz J."/>
            <person name="Larimer F."/>
            <person name="Land M."/>
            <person name="Hauser L."/>
            <person name="Kyrpides N."/>
            <person name="Lykidis A."/>
            <person name="Mesbah N.M."/>
            <person name="Wiegel J."/>
        </authorList>
    </citation>
    <scope>NUCLEOTIDE SEQUENCE [LARGE SCALE GENOMIC DNA]</scope>
    <source>
        <strain evidence="18">ATCC BAA-1301 / DSM 18059 / JW/NM-WN-LF</strain>
    </source>
</reference>
<feature type="binding site" evidence="13">
    <location>
        <position position="167"/>
    </location>
    <ligand>
        <name>Zn(2+)</name>
        <dbReference type="ChEBI" id="CHEBI:29105"/>
        <label>2</label>
    </ligand>
</feature>
<evidence type="ECO:0000256" key="14">
    <source>
        <dbReference type="PROSITE-ProRule" id="PRU00546"/>
    </source>
</evidence>
<dbReference type="HOGENOM" id="CLU_017633_0_7_9"/>
<feature type="binding site" evidence="13">
    <location>
        <position position="153"/>
    </location>
    <ligand>
        <name>Zn(2+)</name>
        <dbReference type="ChEBI" id="CHEBI:29105"/>
        <label>1</label>
    </ligand>
</feature>
<dbReference type="SMART" id="SM00271">
    <property type="entry name" value="DnaJ"/>
    <property type="match status" value="1"/>
</dbReference>
<dbReference type="PROSITE" id="PS51188">
    <property type="entry name" value="ZF_CR"/>
    <property type="match status" value="1"/>
</dbReference>
<dbReference type="AlphaFoldDB" id="B2A1N0"/>
<dbReference type="Pfam" id="PF00226">
    <property type="entry name" value="DnaJ"/>
    <property type="match status" value="1"/>
</dbReference>
<evidence type="ECO:0000256" key="6">
    <source>
        <dbReference type="ARBA" id="ARBA00022737"/>
    </source>
</evidence>
<gene>
    <name evidence="13" type="primary">dnaJ</name>
    <name evidence="17" type="ordered locus">Nther_1184</name>
</gene>
<dbReference type="GO" id="GO:0031072">
    <property type="term" value="F:heat shock protein binding"/>
    <property type="evidence" value="ECO:0007669"/>
    <property type="project" value="InterPro"/>
</dbReference>
<dbReference type="PANTHER" id="PTHR43096:SF10">
    <property type="entry name" value="CHAPERONE PROTEIN DNAJ A6, CHLOROPLASTIC"/>
    <property type="match status" value="1"/>
</dbReference>
<keyword evidence="10 13" id="KW-0143">Chaperone</keyword>
<comment type="function">
    <text evidence="13">Participates actively in the response to hyperosmotic and heat shock by preventing the aggregation of stress-denatured proteins and by disaggregating proteins, also in an autonomous, DnaK-independent fashion. Unfolded proteins bind initially to DnaJ; upon interaction with the DnaJ-bound protein, DnaK hydrolyzes its bound ATP, resulting in the formation of a stable complex. GrpE releases ADP from DnaK; ATP binding to DnaK triggers the release of the substrate protein, thus completing the reaction cycle. Several rounds of ATP-dependent interactions between DnaJ, DnaK and GrpE are required for fully efficient folding. Also involved, together with DnaK and GrpE, in the DNA replication of plasmids through activation of initiation proteins.</text>
</comment>
<dbReference type="Gene3D" id="1.10.287.110">
    <property type="entry name" value="DnaJ domain"/>
    <property type="match status" value="1"/>
</dbReference>
<evidence type="ECO:0000259" key="15">
    <source>
        <dbReference type="PROSITE" id="PS50076"/>
    </source>
</evidence>
<dbReference type="SUPFAM" id="SSF49493">
    <property type="entry name" value="HSP40/DnaJ peptide-binding domain"/>
    <property type="match status" value="2"/>
</dbReference>
<dbReference type="GO" id="GO:0005737">
    <property type="term" value="C:cytoplasm"/>
    <property type="evidence" value="ECO:0007669"/>
    <property type="project" value="UniProtKB-SubCell"/>
</dbReference>
<feature type="domain" description="J" evidence="15">
    <location>
        <begin position="5"/>
        <end position="70"/>
    </location>
</feature>
<feature type="binding site" evidence="13">
    <location>
        <position position="150"/>
    </location>
    <ligand>
        <name>Zn(2+)</name>
        <dbReference type="ChEBI" id="CHEBI:29105"/>
        <label>1</label>
    </ligand>
</feature>
<dbReference type="KEGG" id="nth:Nther_1184"/>
<evidence type="ECO:0000256" key="9">
    <source>
        <dbReference type="ARBA" id="ARBA00023016"/>
    </source>
</evidence>
<dbReference type="GO" id="GO:0005524">
    <property type="term" value="F:ATP binding"/>
    <property type="evidence" value="ECO:0007669"/>
    <property type="project" value="InterPro"/>
</dbReference>
<keyword evidence="9 13" id="KW-0346">Stress response</keyword>
<dbReference type="Gene3D" id="2.60.260.20">
    <property type="entry name" value="Urease metallochaperone UreE, N-terminal domain"/>
    <property type="match status" value="2"/>
</dbReference>
<evidence type="ECO:0000313" key="18">
    <source>
        <dbReference type="Proteomes" id="UP000001683"/>
    </source>
</evidence>
<dbReference type="PROSITE" id="PS50076">
    <property type="entry name" value="DNAJ_2"/>
    <property type="match status" value="1"/>
</dbReference>
<dbReference type="InterPro" id="IPR001305">
    <property type="entry name" value="HSP_DnaJ_Cys-rich_dom"/>
</dbReference>
<proteinExistence type="inferred from homology"/>
<dbReference type="FunCoup" id="B2A1N0">
    <property type="interactions" value="436"/>
</dbReference>
<dbReference type="InterPro" id="IPR036410">
    <property type="entry name" value="HSP_DnaJ_Cys-rich_dom_sf"/>
</dbReference>
<keyword evidence="4 13" id="KW-0235">DNA replication</keyword>
<reference evidence="17 18" key="2">
    <citation type="journal article" date="2011" name="J. Bacteriol.">
        <title>Complete genome sequence of the anaerobic, halophilic alkalithermophile Natranaerobius thermophilus JW/NM-WN-LF.</title>
        <authorList>
            <person name="Zhao B."/>
            <person name="Mesbah N.M."/>
            <person name="Dalin E."/>
            <person name="Goodwin L."/>
            <person name="Nolan M."/>
            <person name="Pitluck S."/>
            <person name="Chertkov O."/>
            <person name="Brettin T.S."/>
            <person name="Han J."/>
            <person name="Larimer F.W."/>
            <person name="Land M.L."/>
            <person name="Hauser L."/>
            <person name="Kyrpides N."/>
            <person name="Wiegel J."/>
        </authorList>
    </citation>
    <scope>NUCLEOTIDE SEQUENCE [LARGE SCALE GENOMIC DNA]</scope>
    <source>
        <strain evidence="18">ATCC BAA-1301 / DSM 18059 / JW/NM-WN-LF</strain>
    </source>
</reference>
<evidence type="ECO:0000256" key="4">
    <source>
        <dbReference type="ARBA" id="ARBA00022705"/>
    </source>
</evidence>
<dbReference type="SUPFAM" id="SSF46565">
    <property type="entry name" value="Chaperone J-domain"/>
    <property type="match status" value="1"/>
</dbReference>
<dbReference type="GO" id="GO:0006260">
    <property type="term" value="P:DNA replication"/>
    <property type="evidence" value="ECO:0007669"/>
    <property type="project" value="UniProtKB-KW"/>
</dbReference>
<feature type="binding site" evidence="13">
    <location>
        <position position="210"/>
    </location>
    <ligand>
        <name>Zn(2+)</name>
        <dbReference type="ChEBI" id="CHEBI:29105"/>
        <label>1</label>
    </ligand>
</feature>
<feature type="repeat" description="CXXCXGXG motif" evidence="13">
    <location>
        <begin position="150"/>
        <end position="157"/>
    </location>
</feature>
<dbReference type="PROSITE" id="PS00636">
    <property type="entry name" value="DNAJ_1"/>
    <property type="match status" value="1"/>
</dbReference>
<evidence type="ECO:0000256" key="1">
    <source>
        <dbReference type="ARBA" id="ARBA00004496"/>
    </source>
</evidence>
<feature type="binding site" evidence="13">
    <location>
        <position position="170"/>
    </location>
    <ligand>
        <name>Zn(2+)</name>
        <dbReference type="ChEBI" id="CHEBI:29105"/>
        <label>2</label>
    </ligand>
</feature>
<dbReference type="OrthoDB" id="9779889at2"/>
<evidence type="ECO:0000256" key="11">
    <source>
        <dbReference type="ARBA" id="ARBA00061004"/>
    </source>
</evidence>
<dbReference type="NCBIfam" id="TIGR02349">
    <property type="entry name" value="DnaJ_bact"/>
    <property type="match status" value="1"/>
</dbReference>
<feature type="binding site" evidence="13">
    <location>
        <position position="207"/>
    </location>
    <ligand>
        <name>Zn(2+)</name>
        <dbReference type="ChEBI" id="CHEBI:29105"/>
        <label>1</label>
    </ligand>
</feature>
<dbReference type="InterPro" id="IPR008971">
    <property type="entry name" value="HSP40/DnaJ_pept-bd"/>
</dbReference>
<dbReference type="CDD" id="cd06257">
    <property type="entry name" value="DnaJ"/>
    <property type="match status" value="1"/>
</dbReference>
<feature type="binding site" evidence="13">
    <location>
        <position position="196"/>
    </location>
    <ligand>
        <name>Zn(2+)</name>
        <dbReference type="ChEBI" id="CHEBI:29105"/>
        <label>2</label>
    </ligand>
</feature>
<evidence type="ECO:0000256" key="7">
    <source>
        <dbReference type="ARBA" id="ARBA00022771"/>
    </source>
</evidence>
<dbReference type="STRING" id="457570.Nther_1184"/>
<evidence type="ECO:0000259" key="16">
    <source>
        <dbReference type="PROSITE" id="PS51188"/>
    </source>
</evidence>
<dbReference type="PANTHER" id="PTHR43096">
    <property type="entry name" value="DNAJ HOMOLOG 1, MITOCHONDRIAL-RELATED"/>
    <property type="match status" value="1"/>
</dbReference>
<dbReference type="GO" id="GO:0009408">
    <property type="term" value="P:response to heat"/>
    <property type="evidence" value="ECO:0007669"/>
    <property type="project" value="InterPro"/>
</dbReference>
<dbReference type="InParanoid" id="B2A1N0"/>
<name>B2A1N0_NATTJ</name>
<evidence type="ECO:0000256" key="5">
    <source>
        <dbReference type="ARBA" id="ARBA00022723"/>
    </source>
</evidence>
<evidence type="ECO:0000256" key="8">
    <source>
        <dbReference type="ARBA" id="ARBA00022833"/>
    </source>
</evidence>
<dbReference type="GO" id="GO:0051082">
    <property type="term" value="F:unfolded protein binding"/>
    <property type="evidence" value="ECO:0007669"/>
    <property type="project" value="UniProtKB-UniRule"/>
</dbReference>
<dbReference type="InterPro" id="IPR001623">
    <property type="entry name" value="DnaJ_domain"/>
</dbReference>
<dbReference type="PRINTS" id="PR00625">
    <property type="entry name" value="JDOMAIN"/>
</dbReference>
<evidence type="ECO:0000256" key="12">
    <source>
        <dbReference type="ARBA" id="ARBA00067609"/>
    </source>
</evidence>
<dbReference type="CDD" id="cd10719">
    <property type="entry name" value="DnaJ_zf"/>
    <property type="match status" value="1"/>
</dbReference>
<dbReference type="CDD" id="cd10747">
    <property type="entry name" value="DnaJ_C"/>
    <property type="match status" value="1"/>
</dbReference>
<feature type="domain" description="CR-type" evidence="16">
    <location>
        <begin position="137"/>
        <end position="219"/>
    </location>
</feature>
<evidence type="ECO:0000256" key="13">
    <source>
        <dbReference type="HAMAP-Rule" id="MF_01152"/>
    </source>
</evidence>
<dbReference type="FunFam" id="1.10.287.110:FF:000031">
    <property type="entry name" value="Molecular chaperone DnaJ"/>
    <property type="match status" value="1"/>
</dbReference>
<feature type="repeat" description="CXXCXGXG motif" evidence="13">
    <location>
        <begin position="193"/>
        <end position="200"/>
    </location>
</feature>
<evidence type="ECO:0000313" key="17">
    <source>
        <dbReference type="EMBL" id="ACB84767.1"/>
    </source>
</evidence>
<feature type="binding site" evidence="13">
    <location>
        <position position="193"/>
    </location>
    <ligand>
        <name>Zn(2+)</name>
        <dbReference type="ChEBI" id="CHEBI:29105"/>
        <label>2</label>
    </ligand>
</feature>
<keyword evidence="6 13" id="KW-0677">Repeat</keyword>
<dbReference type="SUPFAM" id="SSF57938">
    <property type="entry name" value="DnaJ/Hsp40 cysteine-rich domain"/>
    <property type="match status" value="1"/>
</dbReference>
<keyword evidence="8 13" id="KW-0862">Zinc</keyword>
<dbReference type="HAMAP" id="MF_01152">
    <property type="entry name" value="DnaJ"/>
    <property type="match status" value="1"/>
</dbReference>
<organism evidence="17 18">
    <name type="scientific">Natranaerobius thermophilus (strain ATCC BAA-1301 / DSM 18059 / JW/NM-WN-LF)</name>
    <dbReference type="NCBI Taxonomy" id="457570"/>
    <lineage>
        <taxon>Bacteria</taxon>
        <taxon>Bacillati</taxon>
        <taxon>Bacillota</taxon>
        <taxon>Clostridia</taxon>
        <taxon>Natranaerobiales</taxon>
        <taxon>Natranaerobiaceae</taxon>
        <taxon>Natranaerobius</taxon>
    </lineage>
</organism>
<keyword evidence="18" id="KW-1185">Reference proteome</keyword>
<dbReference type="eggNOG" id="COG0484">
    <property type="taxonomic scope" value="Bacteria"/>
</dbReference>
<comment type="similarity">
    <text evidence="11 13">Belongs to the DnaJ family.</text>
</comment>
<evidence type="ECO:0000256" key="3">
    <source>
        <dbReference type="ARBA" id="ARBA00022490"/>
    </source>
</evidence>
<dbReference type="Gene3D" id="2.10.230.10">
    <property type="entry name" value="Heat shock protein DnaJ, cysteine-rich domain"/>
    <property type="match status" value="1"/>
</dbReference>
<dbReference type="NCBIfam" id="NF008035">
    <property type="entry name" value="PRK10767.1"/>
    <property type="match status" value="1"/>
</dbReference>
<comment type="subcellular location">
    <subcellularLocation>
        <location evidence="1 13">Cytoplasm</location>
    </subcellularLocation>
</comment>
<dbReference type="FunFam" id="2.10.230.10:FF:000002">
    <property type="entry name" value="Molecular chaperone DnaJ"/>
    <property type="match status" value="1"/>
</dbReference>
<feature type="zinc finger region" description="CR-type" evidence="14">
    <location>
        <begin position="137"/>
        <end position="219"/>
    </location>
</feature>
<accession>B2A1N0</accession>
<dbReference type="FunFam" id="2.60.260.20:FF:000004">
    <property type="entry name" value="Molecular chaperone DnaJ"/>
    <property type="match status" value="1"/>
</dbReference>
<protein>
    <recommendedName>
        <fullName evidence="12 13">Chaperone protein DnaJ</fullName>
    </recommendedName>
</protein>
<feature type="repeat" description="CXXCXGXG motif" evidence="13">
    <location>
        <begin position="167"/>
        <end position="174"/>
    </location>
</feature>
<evidence type="ECO:0000256" key="2">
    <source>
        <dbReference type="ARBA" id="ARBA00011738"/>
    </source>
</evidence>
<sequence>MAKRDYYEILGVDRNASQNEIKKAYRKLARKYHPDVNQDDEQAEDKFKEIQEAYEVLGDEQKRTRYDQFGHAGVNGDGHQQYGGFGGQDFGGFGGFEDIFDAFFGGGFSGGERRRRPRKGSDLRYKLEIEFEEAVFGAEKEVRIPRTENCEKCDGSGAKPGTQPETCSACNGSGEMRQVKETPFGRFVNVATCSRCGGEGTVIKEHCPECQGEGKVVRRRKVKLNIPEGVDNGTRLRVRGEGQAGTYGGPPGDLYVDISVKPHDTFKRDGTTVYSEINVSFVEAILGTEIEVPTLDGKSKLKIPAGTQPKTEFTLKGKGVPHFKRKGRGDQIVIVNVDIPKKLTQKQKQLVRELALSMGKNISSDESFLNRVKKALGGNE</sequence>
<feature type="repeat" description="CXXCXGXG motif" evidence="13">
    <location>
        <begin position="207"/>
        <end position="214"/>
    </location>
</feature>
<dbReference type="InterPro" id="IPR012724">
    <property type="entry name" value="DnaJ"/>
</dbReference>
<keyword evidence="3 13" id="KW-0963">Cytoplasm</keyword>